<reference evidence="3" key="2">
    <citation type="submission" date="2025-08" db="UniProtKB">
        <authorList>
            <consortium name="RefSeq"/>
        </authorList>
    </citation>
    <scope>IDENTIFICATION</scope>
    <source>
        <tissue evidence="3">Blood</tissue>
    </source>
</reference>
<feature type="compositionally biased region" description="Basic and acidic residues" evidence="1">
    <location>
        <begin position="813"/>
        <end position="824"/>
    </location>
</feature>
<protein>
    <submittedName>
        <fullName evidence="3">Nuclear receptor-interacting protein 1</fullName>
    </submittedName>
</protein>
<feature type="compositionally biased region" description="Polar residues" evidence="1">
    <location>
        <begin position="451"/>
        <end position="473"/>
    </location>
</feature>
<dbReference type="GeneID" id="108277259"/>
<feature type="compositionally biased region" description="Basic and acidic residues" evidence="1">
    <location>
        <begin position="204"/>
        <end position="220"/>
    </location>
</feature>
<dbReference type="GO" id="GO:0003712">
    <property type="term" value="F:transcription coregulator activity"/>
    <property type="evidence" value="ECO:0007669"/>
    <property type="project" value="InterPro"/>
</dbReference>
<feature type="compositionally biased region" description="Low complexity" evidence="1">
    <location>
        <begin position="249"/>
        <end position="272"/>
    </location>
</feature>
<sequence length="1142" mass="124881">MCDGISNIQCFSLSNLKEDVSGPSLGIRALHLWHNNREDIFSSRQQPHKACLLLNMTYGEEPGPETHQDSAVLTYLEGLLMHPVASGPGATATRRPEAGGNNGEAGNQGTRGIQIPNHGSSPPGAASQHLKKARLLRSGTWSEIDNQKKDLSAAQVNGQGKEHHRISLDNSAQGESTLLASLLQSFSSRLQTVAMSQSITQSHKQLDGESSDRSPTDKDTLQGYCTASSHLKGLIRKNKQQSHNTVPYSRRSSQDRCSQSPRSSQSSVPDRVSCAERLKAVASLVKSRSSPAPSPKPSVACSQLALLLSSEAHLQQYSQEQALKAQLCGRSASERLAAMATQQTKDNRPPSMGESVFAPDMLSPFNTLNGTLPSPTLNSSQRSPSLSLGQSAPSGSPRPSPHTPKEKRPFDRHSSRPPQNCSSLLLLLLNNHNSQKHLTKNGHLEDDFTAPPSQASSHQSDSEYSNPENSLTKDSSDAESCYSSCSPIDLSTRSRVSSQKSEPPSSASSLDKLTETLISKWKTETLGAKVPEARELEMIPDMTSHHKVTLMQLLLDRRNNEMVNKIAPLPDLPDDATLRKATVSPLNRLGTLEESRMQNPFDQLMGRGLSTSSLSGDTSKTPSPYSYSSPLVQSSPLNLCKSKQHASEKLVEPAFTASKLLQNLAQCGLQSVSPSPPLQACRPPSKRQSPEPDLDRSQTLLDRVAVPIKRNQTPLFEPPPATFSPFTGPERSPPAPTQIENLLERRTVLQLLLGSASHKEKSTERRSTEVATGVHEKPPGAYFLCDSSNGPSLNAMVKTEPRDEGLLSDGSDDAGRHCRSGRESHSPIVEAHSNVKEEAKYGLLSQLLKQKTTTYHSSPRTEQIVSTVKEEQQDYQVPLPKKRKLCLELAEHLSKELCQRPLDTVSECLVSGTPEAHNSRRLPSPKEEDLFIKSPASKVPTRDSQSFNVLKQLLLSDNCLKEISPPRGVPSPLLPQANCKANGSFSQPSYNHELVNFPWFPQTLNSGPGRFNPLSSSPVNGIQGSAWDKTSSPRPSPKSVKKETQSSQRWTLSGEDKCESSSDSPPLMRSNPILYYMLQRRNSQLRKEVEDHAQRTHCGVTVKVEPCANNRYYDARLSTISPVQIQRQGIEGEHLSGLLEKP</sequence>
<feature type="region of interest" description="Disordered" evidence="1">
    <location>
        <begin position="492"/>
        <end position="511"/>
    </location>
</feature>
<feature type="region of interest" description="Disordered" evidence="1">
    <location>
        <begin position="86"/>
        <end position="132"/>
    </location>
</feature>
<organism evidence="2 3">
    <name type="scientific">Ictalurus punctatus</name>
    <name type="common">Channel catfish</name>
    <name type="synonym">Silurus punctatus</name>
    <dbReference type="NCBI Taxonomy" id="7998"/>
    <lineage>
        <taxon>Eukaryota</taxon>
        <taxon>Metazoa</taxon>
        <taxon>Chordata</taxon>
        <taxon>Craniata</taxon>
        <taxon>Vertebrata</taxon>
        <taxon>Euteleostomi</taxon>
        <taxon>Actinopterygii</taxon>
        <taxon>Neopterygii</taxon>
        <taxon>Teleostei</taxon>
        <taxon>Ostariophysi</taxon>
        <taxon>Siluriformes</taxon>
        <taxon>Ictaluridae</taxon>
        <taxon>Ictalurus</taxon>
    </lineage>
</organism>
<feature type="compositionally biased region" description="Polar residues" evidence="1">
    <location>
        <begin position="364"/>
        <end position="394"/>
    </location>
</feature>
<dbReference type="InterPro" id="IPR031408">
    <property type="entry name" value="NRIP1_RD4"/>
</dbReference>
<evidence type="ECO:0000313" key="2">
    <source>
        <dbReference type="Proteomes" id="UP000221080"/>
    </source>
</evidence>
<evidence type="ECO:0000256" key="1">
    <source>
        <dbReference type="SAM" id="MobiDB-lite"/>
    </source>
</evidence>
<proteinExistence type="predicted"/>
<feature type="region of interest" description="Disordered" evidence="1">
    <location>
        <begin position="437"/>
        <end position="478"/>
    </location>
</feature>
<evidence type="ECO:0000313" key="3">
    <source>
        <dbReference type="RefSeq" id="XP_017345324.1"/>
    </source>
</evidence>
<dbReference type="PANTHER" id="PTHR15088:SF0">
    <property type="entry name" value="NUCLEAR RECEPTOR-INTERACTING PROTEIN 1"/>
    <property type="match status" value="1"/>
</dbReference>
<feature type="region of interest" description="Disordered" evidence="1">
    <location>
        <begin position="201"/>
        <end position="222"/>
    </location>
</feature>
<accession>A0A2D0SRK0</accession>
<dbReference type="OMA" id="SPPYACG"/>
<feature type="region of interest" description="Disordered" evidence="1">
    <location>
        <begin position="803"/>
        <end position="824"/>
    </location>
</feature>
<dbReference type="InterPro" id="IPR026649">
    <property type="entry name" value="NRIP1"/>
</dbReference>
<name>A0A2D0SRK0_ICTPU</name>
<dbReference type="Pfam" id="PF15690">
    <property type="entry name" value="NRIP1_repr_4"/>
    <property type="match status" value="1"/>
</dbReference>
<feature type="region of interest" description="Disordered" evidence="1">
    <location>
        <begin position="605"/>
        <end position="629"/>
    </location>
</feature>
<dbReference type="GO" id="GO:0006357">
    <property type="term" value="P:regulation of transcription by RNA polymerase II"/>
    <property type="evidence" value="ECO:0007669"/>
    <property type="project" value="InterPro"/>
</dbReference>
<dbReference type="InterPro" id="IPR031405">
    <property type="entry name" value="NRIP1_RD1"/>
</dbReference>
<reference evidence="2" key="1">
    <citation type="journal article" date="2016" name="Nat. Commun.">
        <title>The channel catfish genome sequence provides insights into the evolution of scale formation in teleosts.</title>
        <authorList>
            <person name="Liu Z."/>
            <person name="Liu S."/>
            <person name="Yao J."/>
            <person name="Bao L."/>
            <person name="Zhang J."/>
            <person name="Li Y."/>
            <person name="Jiang C."/>
            <person name="Sun L."/>
            <person name="Wang R."/>
            <person name="Zhang Y."/>
            <person name="Zhou T."/>
            <person name="Zeng Q."/>
            <person name="Fu Q."/>
            <person name="Gao S."/>
            <person name="Li N."/>
            <person name="Koren S."/>
            <person name="Jiang Y."/>
            <person name="Zimin A."/>
            <person name="Xu P."/>
            <person name="Phillippy A.M."/>
            <person name="Geng X."/>
            <person name="Song L."/>
            <person name="Sun F."/>
            <person name="Li C."/>
            <person name="Wang X."/>
            <person name="Chen A."/>
            <person name="Jin Y."/>
            <person name="Yuan Z."/>
            <person name="Yang Y."/>
            <person name="Tan S."/>
            <person name="Peatman E."/>
            <person name="Lu J."/>
            <person name="Qin Z."/>
            <person name="Dunham R."/>
            <person name="Li Z."/>
            <person name="Sonstegard T."/>
            <person name="Feng J."/>
            <person name="Danzmann R.G."/>
            <person name="Schroeder S."/>
            <person name="Scheffler B."/>
            <person name="Duke M.V."/>
            <person name="Ballard L."/>
            <person name="Kucuktas H."/>
            <person name="Kaltenboeck L."/>
            <person name="Liu H."/>
            <person name="Armbruster J."/>
            <person name="Xie Y."/>
            <person name="Kirby M.L."/>
            <person name="Tian Y."/>
            <person name="Flanagan M.E."/>
            <person name="Mu W."/>
            <person name="Waldbieser G.C."/>
        </authorList>
    </citation>
    <scope>NUCLEOTIDE SEQUENCE [LARGE SCALE GENOMIC DNA]</scope>
    <source>
        <strain evidence="2">SDA103</strain>
    </source>
</reference>
<feature type="region of interest" description="Disordered" evidence="1">
    <location>
        <begin position="1010"/>
        <end position="1067"/>
    </location>
</feature>
<dbReference type="STRING" id="7998.ENSIPUP00000031177"/>
<feature type="compositionally biased region" description="Polar residues" evidence="1">
    <location>
        <begin position="1013"/>
        <end position="1023"/>
    </location>
</feature>
<dbReference type="CTD" id="100001853"/>
<dbReference type="InterPro" id="IPR031406">
    <property type="entry name" value="NRIP1_RD2"/>
</dbReference>
<dbReference type="KEGG" id="ipu:108277259"/>
<feature type="compositionally biased region" description="Basic and acidic residues" evidence="1">
    <location>
        <begin position="403"/>
        <end position="414"/>
    </location>
</feature>
<dbReference type="OrthoDB" id="9878150at2759"/>
<dbReference type="Pfam" id="PF15688">
    <property type="entry name" value="NRIP1_repr_2"/>
    <property type="match status" value="1"/>
</dbReference>
<dbReference type="RefSeq" id="XP_017345324.1">
    <property type="nucleotide sequence ID" value="XM_017489835.3"/>
</dbReference>
<feature type="region of interest" description="Disordered" evidence="1">
    <location>
        <begin position="671"/>
        <end position="698"/>
    </location>
</feature>
<dbReference type="Pfam" id="PF15687">
    <property type="entry name" value="NRIP1_repr_1"/>
    <property type="match status" value="1"/>
</dbReference>
<feature type="compositionally biased region" description="Low complexity" evidence="1">
    <location>
        <begin position="494"/>
        <end position="509"/>
    </location>
</feature>
<gene>
    <name evidence="3" type="primary">nrip1b</name>
</gene>
<dbReference type="AlphaFoldDB" id="A0A2D0SRK0"/>
<feature type="region of interest" description="Disordered" evidence="1">
    <location>
        <begin position="337"/>
        <end position="419"/>
    </location>
</feature>
<dbReference type="Proteomes" id="UP000221080">
    <property type="component" value="Chromosome 16"/>
</dbReference>
<feature type="region of interest" description="Disordered" evidence="1">
    <location>
        <begin position="236"/>
        <end position="272"/>
    </location>
</feature>
<dbReference type="GO" id="GO:0005634">
    <property type="term" value="C:nucleus"/>
    <property type="evidence" value="ECO:0007669"/>
    <property type="project" value="InterPro"/>
</dbReference>
<dbReference type="GO" id="GO:0005102">
    <property type="term" value="F:signaling receptor binding"/>
    <property type="evidence" value="ECO:0007669"/>
    <property type="project" value="InterPro"/>
</dbReference>
<keyword evidence="3" id="KW-0675">Receptor</keyword>
<dbReference type="PANTHER" id="PTHR15088">
    <property type="entry name" value="NUCLEAR FACTOR RIP140"/>
    <property type="match status" value="1"/>
</dbReference>
<keyword evidence="2" id="KW-1185">Reference proteome</keyword>